<organism evidence="1 2">
    <name type="scientific">Megamonas funiformis YIT 11815</name>
    <dbReference type="NCBI Taxonomy" id="742816"/>
    <lineage>
        <taxon>Bacteria</taxon>
        <taxon>Bacillati</taxon>
        <taxon>Bacillota</taxon>
        <taxon>Negativicutes</taxon>
        <taxon>Selenomonadales</taxon>
        <taxon>Selenomonadaceae</taxon>
        <taxon>Megamonas</taxon>
    </lineage>
</organism>
<dbReference type="GeneID" id="62778338"/>
<evidence type="ECO:0000313" key="1">
    <source>
        <dbReference type="EMBL" id="EHR37711.1"/>
    </source>
</evidence>
<accession>A0ABN0EJA8</accession>
<protein>
    <recommendedName>
        <fullName evidence="3">Phage head morphogenesis domain-containing protein</fullName>
    </recommendedName>
</protein>
<gene>
    <name evidence="1" type="ORF">HMPREF9454_00955</name>
</gene>
<comment type="caution">
    <text evidence="1">The sequence shown here is derived from an EMBL/GenBank/DDBJ whole genome shotgun (WGS) entry which is preliminary data.</text>
</comment>
<sequence>MSELDGIKSASGDYYKWALEARKKYLLMLQQTDETIAELYIASINRIIQEFKRGKNKNLKYLLEAIAKDVDKFNEDLAKVIKSVVEDGAENGMYFTKQVSTDVLKKAGVDIVPFIKSMEFNRKRAVQISFARSHKDGLKLSERIWNVGQHNKKIMSDIVRAGTGEDVVTVARSLESYVKKGKTSISANYPNMMKRMGSRIPANLDYNALRLARTELTAAYGEGVLASAKATPVVKYVKWVISSSHPRKDICDTNATGGPNGNGIYEAMSCPIYPAHPNCICTLQPAPENTTVVVDKLKAWLKNPQSQPEIEEWYQTHYKMFE</sequence>
<evidence type="ECO:0008006" key="3">
    <source>
        <dbReference type="Google" id="ProtNLM"/>
    </source>
</evidence>
<reference evidence="1 2" key="1">
    <citation type="submission" date="2012-01" db="EMBL/GenBank/DDBJ databases">
        <title>The Genome Sequence of Megamonas funiformis YIT 11815.</title>
        <authorList>
            <consortium name="The Broad Institute Genome Sequencing Platform"/>
            <person name="Earl A."/>
            <person name="Ward D."/>
            <person name="Feldgarden M."/>
            <person name="Gevers D."/>
            <person name="Morotomi M."/>
            <person name="Young S.K."/>
            <person name="Zeng Q."/>
            <person name="Gargeya S."/>
            <person name="Fitzgerald M."/>
            <person name="Haas B."/>
            <person name="Abouelleil A."/>
            <person name="Alvarado L."/>
            <person name="Arachchi H.M."/>
            <person name="Berlin A."/>
            <person name="Chapman S.B."/>
            <person name="Gearin G."/>
            <person name="Goldberg J."/>
            <person name="Griggs A."/>
            <person name="Gujja S."/>
            <person name="Hansen M."/>
            <person name="Heiman D."/>
            <person name="Howarth C."/>
            <person name="Larimer J."/>
            <person name="Lui A."/>
            <person name="MacDonald P.J.P."/>
            <person name="McCowen C."/>
            <person name="Montmayeur A."/>
            <person name="Murphy C."/>
            <person name="Neiman D."/>
            <person name="Pearson M."/>
            <person name="Priest M."/>
            <person name="Roberts A."/>
            <person name="Saif S."/>
            <person name="Shea T."/>
            <person name="Sisk P."/>
            <person name="Stolte C."/>
            <person name="Sykes S."/>
            <person name="Wortman J."/>
            <person name="Nusbaum C."/>
            <person name="Birren B."/>
        </authorList>
    </citation>
    <scope>NUCLEOTIDE SEQUENCE [LARGE SCALE GENOMIC DNA]</scope>
    <source>
        <strain evidence="1 2">YIT 11815</strain>
    </source>
</reference>
<name>A0ABN0EJA8_9FIRM</name>
<dbReference type="RefSeq" id="WP_008538231.1">
    <property type="nucleotide sequence ID" value="NZ_JH601090.1"/>
</dbReference>
<proteinExistence type="predicted"/>
<evidence type="ECO:0000313" key="2">
    <source>
        <dbReference type="Proteomes" id="UP000005963"/>
    </source>
</evidence>
<dbReference type="Proteomes" id="UP000005963">
    <property type="component" value="Unassembled WGS sequence"/>
</dbReference>
<dbReference type="EMBL" id="ADMB01000046">
    <property type="protein sequence ID" value="EHR37711.1"/>
    <property type="molecule type" value="Genomic_DNA"/>
</dbReference>
<keyword evidence="2" id="KW-1185">Reference proteome</keyword>